<evidence type="ECO:0000313" key="3">
    <source>
        <dbReference type="Proteomes" id="UP000800200"/>
    </source>
</evidence>
<evidence type="ECO:0000259" key="1">
    <source>
        <dbReference type="Pfam" id="PF06985"/>
    </source>
</evidence>
<evidence type="ECO:0000313" key="2">
    <source>
        <dbReference type="EMBL" id="KAF2191659.1"/>
    </source>
</evidence>
<dbReference type="InterPro" id="IPR052895">
    <property type="entry name" value="HetReg/Transcr_Mod"/>
</dbReference>
<dbReference type="EMBL" id="ML994616">
    <property type="protein sequence ID" value="KAF2191659.1"/>
    <property type="molecule type" value="Genomic_DNA"/>
</dbReference>
<dbReference type="Proteomes" id="UP000800200">
    <property type="component" value="Unassembled WGS sequence"/>
</dbReference>
<proteinExistence type="predicted"/>
<name>A0A6A6ELR3_9PEZI</name>
<keyword evidence="3" id="KW-1185">Reference proteome</keyword>
<reference evidence="2" key="1">
    <citation type="journal article" date="2020" name="Stud. Mycol.">
        <title>101 Dothideomycetes genomes: a test case for predicting lifestyles and emergence of pathogens.</title>
        <authorList>
            <person name="Haridas S."/>
            <person name="Albert R."/>
            <person name="Binder M."/>
            <person name="Bloem J."/>
            <person name="Labutti K."/>
            <person name="Salamov A."/>
            <person name="Andreopoulos B."/>
            <person name="Baker S."/>
            <person name="Barry K."/>
            <person name="Bills G."/>
            <person name="Bluhm B."/>
            <person name="Cannon C."/>
            <person name="Castanera R."/>
            <person name="Culley D."/>
            <person name="Daum C."/>
            <person name="Ezra D."/>
            <person name="Gonzalez J."/>
            <person name="Henrissat B."/>
            <person name="Kuo A."/>
            <person name="Liang C."/>
            <person name="Lipzen A."/>
            <person name="Lutzoni F."/>
            <person name="Magnuson J."/>
            <person name="Mondo S."/>
            <person name="Nolan M."/>
            <person name="Ohm R."/>
            <person name="Pangilinan J."/>
            <person name="Park H.-J."/>
            <person name="Ramirez L."/>
            <person name="Alfaro M."/>
            <person name="Sun H."/>
            <person name="Tritt A."/>
            <person name="Yoshinaga Y."/>
            <person name="Zwiers L.-H."/>
            <person name="Turgeon B."/>
            <person name="Goodwin S."/>
            <person name="Spatafora J."/>
            <person name="Crous P."/>
            <person name="Grigoriev I."/>
        </authorList>
    </citation>
    <scope>NUCLEOTIDE SEQUENCE</scope>
    <source>
        <strain evidence="2">CBS 207.26</strain>
    </source>
</reference>
<dbReference type="InterPro" id="IPR010730">
    <property type="entry name" value="HET"/>
</dbReference>
<protein>
    <recommendedName>
        <fullName evidence="1">Heterokaryon incompatibility domain-containing protein</fullName>
    </recommendedName>
</protein>
<dbReference type="PANTHER" id="PTHR24148:SF73">
    <property type="entry name" value="HET DOMAIN PROTEIN (AFU_ORTHOLOGUE AFUA_8G01020)"/>
    <property type="match status" value="1"/>
</dbReference>
<sequence length="753" mass="88161">MTLMGLQCRWIFRGLFWQRPARGGILYWKQPESTWPSCVLRRHHLSTLYSAGSILEKYGLNANFFKEYRLTIHDNASSVFSKRLVSKEREIRLLFIIPNDSPSSAVELLMAHCSLDEAPPYLALSYTGGNPYPSDQWKRKKLENVKNPYLQMTNVLVNGIEFPVKRNLLEALYRFRKTHAMKPFWIDSICINEADPVERTEQVRLMGEVYGRAQDVPIWLGEVSSKPRTRMALQLVKGMLNAFISWYDANHTVGFRKRWDQIIRRADTTPDAIDQKLFWNFLQRECQPFFDRIDLKSLGIRDDARAWEALRNLLSRRWFDRVWTWQEKELARSATVYIGDEIIPWAELRFSMLLVMAHDLSNTRVTPFQVMPGRQYLHVLDSLNIGHSPDLLDIVINVRHRNTQLRRDKIFGVLGAAGAYKNKPSDDVEHFSRLVNYGYLTTQDLYKEFSRYWIKEKRDLRVLQACNPSKKKIPELPSWVVDWSDITPSHQLSSRLYNAAEGTQVDAEYHYHINSDEIQLGGIPIDTIKFVCHDKDIDMIEEKRINESAFWDPYRERLLRPLVSMYLCGLGVKQMSLLKGDWLQTARHIDWDKPYTPTGQSMKEAFWRTLLCDQNPLITNVTDQRISLDTDISEVFNRWAHRKGLTRSLLPEELRDRRPVELYEKRWRESLESGITHKRFFVTEMGLIGLAPRNIQAGDLVCVLLGGRVPFSLRENDDHYNLVEETYLHGFMDGRAVDLANRGELEVQKFRLR</sequence>
<dbReference type="PANTHER" id="PTHR24148">
    <property type="entry name" value="ANKYRIN REPEAT DOMAIN-CONTAINING PROTEIN 39 HOMOLOG-RELATED"/>
    <property type="match status" value="1"/>
</dbReference>
<organism evidence="2 3">
    <name type="scientific">Zopfia rhizophila CBS 207.26</name>
    <dbReference type="NCBI Taxonomy" id="1314779"/>
    <lineage>
        <taxon>Eukaryota</taxon>
        <taxon>Fungi</taxon>
        <taxon>Dikarya</taxon>
        <taxon>Ascomycota</taxon>
        <taxon>Pezizomycotina</taxon>
        <taxon>Dothideomycetes</taxon>
        <taxon>Dothideomycetes incertae sedis</taxon>
        <taxon>Zopfiaceae</taxon>
        <taxon>Zopfia</taxon>
    </lineage>
</organism>
<dbReference type="OrthoDB" id="5416609at2759"/>
<accession>A0A6A6ELR3</accession>
<feature type="domain" description="Heterokaryon incompatibility" evidence="1">
    <location>
        <begin position="121"/>
        <end position="327"/>
    </location>
</feature>
<dbReference type="AlphaFoldDB" id="A0A6A6ELR3"/>
<gene>
    <name evidence="2" type="ORF">K469DRAFT_718680</name>
</gene>
<dbReference type="Pfam" id="PF06985">
    <property type="entry name" value="HET"/>
    <property type="match status" value="1"/>
</dbReference>
<dbReference type="Pfam" id="PF26639">
    <property type="entry name" value="Het-6_barrel"/>
    <property type="match status" value="1"/>
</dbReference>